<protein>
    <recommendedName>
        <fullName evidence="7">Monooxygenase</fullName>
    </recommendedName>
</protein>
<comment type="caution">
    <text evidence="5">The sequence shown here is derived from an EMBL/GenBank/DDBJ whole genome shotgun (WGS) entry which is preliminary data.</text>
</comment>
<name>A0A919VE87_9ACTN</name>
<dbReference type="Gene3D" id="3.50.50.60">
    <property type="entry name" value="FAD/NAD(P)-binding domain"/>
    <property type="match status" value="2"/>
</dbReference>
<dbReference type="Pfam" id="PF00743">
    <property type="entry name" value="FMO-like"/>
    <property type="match status" value="1"/>
</dbReference>
<dbReference type="SUPFAM" id="SSF51905">
    <property type="entry name" value="FAD/NAD(P)-binding domain"/>
    <property type="match status" value="1"/>
</dbReference>
<dbReference type="InterPro" id="IPR020946">
    <property type="entry name" value="Flavin_mOase-like"/>
</dbReference>
<evidence type="ECO:0000313" key="5">
    <source>
        <dbReference type="EMBL" id="GII94879.1"/>
    </source>
</evidence>
<evidence type="ECO:0000256" key="1">
    <source>
        <dbReference type="ARBA" id="ARBA00010139"/>
    </source>
</evidence>
<keyword evidence="6" id="KW-1185">Reference proteome</keyword>
<keyword evidence="4" id="KW-0560">Oxidoreductase</keyword>
<evidence type="ECO:0008006" key="7">
    <source>
        <dbReference type="Google" id="ProtNLM"/>
    </source>
</evidence>
<gene>
    <name evidence="5" type="ORF">Ssi02_51100</name>
</gene>
<dbReference type="GO" id="GO:0050661">
    <property type="term" value="F:NADP binding"/>
    <property type="evidence" value="ECO:0007669"/>
    <property type="project" value="InterPro"/>
</dbReference>
<dbReference type="Proteomes" id="UP000606172">
    <property type="component" value="Unassembled WGS sequence"/>
</dbReference>
<sequence length="213" mass="24435">MPKFLVNRPTGRVPHVLRRPIFRLFCEFVRSRSRAVGLPVPHFRDGWVVPIVGGQLHYHYSHGHIEHRGDVVHVDGDRVTFAEGAEEQVDLVVMATGFLPSYPSIDRKLVNWPKDALKPSLYLHIVPPETRNLFVVGMVRPMSSHWAIYDKQAHFIADYLTAGDTTAFDTAKHGPQPDLQAGIPVYNSDQYRLIVDRQEYIDVLRRHTPMLKR</sequence>
<dbReference type="RefSeq" id="WP_204029786.1">
    <property type="nucleotide sequence ID" value="NZ_BOOW01000031.1"/>
</dbReference>
<organism evidence="5 6">
    <name type="scientific">Sinosporangium siamense</name>
    <dbReference type="NCBI Taxonomy" id="1367973"/>
    <lineage>
        <taxon>Bacteria</taxon>
        <taxon>Bacillati</taxon>
        <taxon>Actinomycetota</taxon>
        <taxon>Actinomycetes</taxon>
        <taxon>Streptosporangiales</taxon>
        <taxon>Streptosporangiaceae</taxon>
        <taxon>Sinosporangium</taxon>
    </lineage>
</organism>
<comment type="similarity">
    <text evidence="1">Belongs to the FAD-binding monooxygenase family.</text>
</comment>
<proteinExistence type="inferred from homology"/>
<evidence type="ECO:0000256" key="4">
    <source>
        <dbReference type="ARBA" id="ARBA00023002"/>
    </source>
</evidence>
<keyword evidence="3" id="KW-0274">FAD</keyword>
<reference evidence="5" key="1">
    <citation type="submission" date="2021-01" db="EMBL/GenBank/DDBJ databases">
        <title>Whole genome shotgun sequence of Sinosporangium siamense NBRC 109515.</title>
        <authorList>
            <person name="Komaki H."/>
            <person name="Tamura T."/>
        </authorList>
    </citation>
    <scope>NUCLEOTIDE SEQUENCE</scope>
    <source>
        <strain evidence="5">NBRC 109515</strain>
    </source>
</reference>
<dbReference type="EMBL" id="BOOW01000031">
    <property type="protein sequence ID" value="GII94879.1"/>
    <property type="molecule type" value="Genomic_DNA"/>
</dbReference>
<dbReference type="GO" id="GO:0050660">
    <property type="term" value="F:flavin adenine dinucleotide binding"/>
    <property type="evidence" value="ECO:0007669"/>
    <property type="project" value="InterPro"/>
</dbReference>
<evidence type="ECO:0000256" key="2">
    <source>
        <dbReference type="ARBA" id="ARBA00022630"/>
    </source>
</evidence>
<evidence type="ECO:0000313" key="6">
    <source>
        <dbReference type="Proteomes" id="UP000606172"/>
    </source>
</evidence>
<dbReference type="InterPro" id="IPR036188">
    <property type="entry name" value="FAD/NAD-bd_sf"/>
</dbReference>
<dbReference type="AlphaFoldDB" id="A0A919VE87"/>
<dbReference type="GO" id="GO:0004499">
    <property type="term" value="F:N,N-dimethylaniline monooxygenase activity"/>
    <property type="evidence" value="ECO:0007669"/>
    <property type="project" value="InterPro"/>
</dbReference>
<accession>A0A919VE87</accession>
<keyword evidence="2" id="KW-0285">Flavoprotein</keyword>
<evidence type="ECO:0000256" key="3">
    <source>
        <dbReference type="ARBA" id="ARBA00022827"/>
    </source>
</evidence>